<evidence type="ECO:0000259" key="1">
    <source>
        <dbReference type="Pfam" id="PF18029"/>
    </source>
</evidence>
<comment type="caution">
    <text evidence="2">The sequence shown here is derived from an EMBL/GenBank/DDBJ whole genome shotgun (WGS) entry which is preliminary data.</text>
</comment>
<dbReference type="InterPro" id="IPR041581">
    <property type="entry name" value="Glyoxalase_6"/>
</dbReference>
<dbReference type="PANTHER" id="PTHR35908">
    <property type="entry name" value="HYPOTHETICAL FUSION PROTEIN"/>
    <property type="match status" value="1"/>
</dbReference>
<protein>
    <submittedName>
        <fullName evidence="2">VOC family protein</fullName>
    </submittedName>
</protein>
<dbReference type="Proteomes" id="UP000656804">
    <property type="component" value="Unassembled WGS sequence"/>
</dbReference>
<organism evidence="2 3">
    <name type="scientific">Nocardioides acrostichi</name>
    <dbReference type="NCBI Taxonomy" id="2784339"/>
    <lineage>
        <taxon>Bacteria</taxon>
        <taxon>Bacillati</taxon>
        <taxon>Actinomycetota</taxon>
        <taxon>Actinomycetes</taxon>
        <taxon>Propionibacteriales</taxon>
        <taxon>Nocardioidaceae</taxon>
        <taxon>Nocardioides</taxon>
    </lineage>
</organism>
<dbReference type="SUPFAM" id="SSF54593">
    <property type="entry name" value="Glyoxalase/Bleomycin resistance protein/Dihydroxybiphenyl dioxygenase"/>
    <property type="match status" value="1"/>
</dbReference>
<dbReference type="InterPro" id="IPR029068">
    <property type="entry name" value="Glyas_Bleomycin-R_OHBP_Dase"/>
</dbReference>
<dbReference type="PANTHER" id="PTHR35908:SF1">
    <property type="entry name" value="CONSERVED PROTEIN"/>
    <property type="match status" value="1"/>
</dbReference>
<dbReference type="Gene3D" id="3.10.180.10">
    <property type="entry name" value="2,3-Dihydroxybiphenyl 1,2-Dioxygenase, domain 1"/>
    <property type="match status" value="2"/>
</dbReference>
<gene>
    <name evidence="2" type="ORF">ISG29_14380</name>
</gene>
<keyword evidence="3" id="KW-1185">Reference proteome</keyword>
<name>A0A930YBV8_9ACTN</name>
<reference evidence="2" key="1">
    <citation type="submission" date="2020-11" db="EMBL/GenBank/DDBJ databases">
        <title>Nocardioides sp. CBS4Y-1, whole genome shotgun sequence.</title>
        <authorList>
            <person name="Tuo L."/>
        </authorList>
    </citation>
    <scope>NUCLEOTIDE SEQUENCE</scope>
    <source>
        <strain evidence="2">CBS4Y-1</strain>
    </source>
</reference>
<dbReference type="Pfam" id="PF18029">
    <property type="entry name" value="Glyoxalase_6"/>
    <property type="match status" value="2"/>
</dbReference>
<dbReference type="AlphaFoldDB" id="A0A930YBV8"/>
<dbReference type="CDD" id="cd06587">
    <property type="entry name" value="VOC"/>
    <property type="match status" value="1"/>
</dbReference>
<proteinExistence type="predicted"/>
<feature type="domain" description="Glyoxalase-like" evidence="1">
    <location>
        <begin position="22"/>
        <end position="115"/>
    </location>
</feature>
<evidence type="ECO:0000313" key="2">
    <source>
        <dbReference type="EMBL" id="MBF4162878.1"/>
    </source>
</evidence>
<feature type="domain" description="Glyoxalase-like" evidence="1">
    <location>
        <begin position="138"/>
        <end position="245"/>
    </location>
</feature>
<evidence type="ECO:0000313" key="3">
    <source>
        <dbReference type="Proteomes" id="UP000656804"/>
    </source>
</evidence>
<dbReference type="RefSeq" id="WP_194504148.1">
    <property type="nucleotide sequence ID" value="NZ_JADIVZ010000008.1"/>
</dbReference>
<accession>A0A930YBV8</accession>
<sequence>MPVSAATRPFWVSAFLDLAGEHWDRGVSFWAQVTGYGLSGLRGEQREFGTLVPAEGDDHLRVQRLGEGHTGVHLDLHVADPQAAATAAERLGATVVADHGYVVSTSPGGFTFCFVTQPGLVKAVPAAWPGGHTSVLDQVCLDVPGRDFDEEVAFWAALTGWRVGTSGVSPDFVPLDQPPGQPVRLLVQRRAESGPGDAVTGHVDLAASDRVREVERHVALGAHVVGEHSRWTVLRGPAGSTYCITDRDPVSGRLST</sequence>
<dbReference type="EMBL" id="JADIVZ010000008">
    <property type="protein sequence ID" value="MBF4162878.1"/>
    <property type="molecule type" value="Genomic_DNA"/>
</dbReference>